<accession>A0A4W5RK21</accession>
<dbReference type="InterPro" id="IPR004918">
    <property type="entry name" value="Cdc37"/>
</dbReference>
<feature type="region of interest" description="Disordered" evidence="1">
    <location>
        <begin position="92"/>
        <end position="131"/>
    </location>
</feature>
<dbReference type="GO" id="GO:0031072">
    <property type="term" value="F:heat shock protein binding"/>
    <property type="evidence" value="ECO:0007669"/>
    <property type="project" value="TreeGrafter"/>
</dbReference>
<dbReference type="SMART" id="SM01069">
    <property type="entry name" value="CDC37_C"/>
    <property type="match status" value="1"/>
</dbReference>
<dbReference type="PANTHER" id="PTHR12800:SF3">
    <property type="entry name" value="HSP90 CO-CHAPERONE CDC37"/>
    <property type="match status" value="1"/>
</dbReference>
<dbReference type="AlphaFoldDB" id="A0A4W5RK21"/>
<feature type="region of interest" description="Disordered" evidence="1">
    <location>
        <begin position="1"/>
        <end position="20"/>
    </location>
</feature>
<dbReference type="SUPFAM" id="SSF101391">
    <property type="entry name" value="Hsp90 co-chaperone CDC37"/>
    <property type="match status" value="1"/>
</dbReference>
<sequence>MEEYEEEERQNRLGPGGLDPVEVYDTLPEEMKKCFDDKDISILQEAISKMDPMVSVSCLSLSLALSLTLTCVCCGVLQEAKVHMKRCIDSGLWVPNANTDNEEDKEDEEEEKEDKEDEEEPEKEGEAEENK</sequence>
<evidence type="ECO:0000313" key="3">
    <source>
        <dbReference type="Ensembl" id="ENSHHUP00000086298.1"/>
    </source>
</evidence>
<reference evidence="4" key="1">
    <citation type="submission" date="2018-06" db="EMBL/GenBank/DDBJ databases">
        <title>Genome assembly of Danube salmon.</title>
        <authorList>
            <person name="Macqueen D.J."/>
            <person name="Gundappa M.K."/>
        </authorList>
    </citation>
    <scope>NUCLEOTIDE SEQUENCE [LARGE SCALE GENOMIC DNA]</scope>
</reference>
<keyword evidence="4" id="KW-1185">Reference proteome</keyword>
<feature type="domain" description="Cdc37 C-terminal" evidence="2">
    <location>
        <begin position="12"/>
        <end position="131"/>
    </location>
</feature>
<reference evidence="3" key="2">
    <citation type="submission" date="2025-08" db="UniProtKB">
        <authorList>
            <consortium name="Ensembl"/>
        </authorList>
    </citation>
    <scope>IDENTIFICATION</scope>
</reference>
<dbReference type="Pfam" id="PF08564">
    <property type="entry name" value="CDC37_C"/>
    <property type="match status" value="1"/>
</dbReference>
<organism evidence="3 4">
    <name type="scientific">Hucho hucho</name>
    <name type="common">huchen</name>
    <dbReference type="NCBI Taxonomy" id="62062"/>
    <lineage>
        <taxon>Eukaryota</taxon>
        <taxon>Metazoa</taxon>
        <taxon>Chordata</taxon>
        <taxon>Craniata</taxon>
        <taxon>Vertebrata</taxon>
        <taxon>Euteleostomi</taxon>
        <taxon>Actinopterygii</taxon>
        <taxon>Neopterygii</taxon>
        <taxon>Teleostei</taxon>
        <taxon>Protacanthopterygii</taxon>
        <taxon>Salmoniformes</taxon>
        <taxon>Salmonidae</taxon>
        <taxon>Salmoninae</taxon>
        <taxon>Hucho</taxon>
    </lineage>
</organism>
<evidence type="ECO:0000313" key="4">
    <source>
        <dbReference type="Proteomes" id="UP000314982"/>
    </source>
</evidence>
<dbReference type="GeneTree" id="ENSGT00970000197892"/>
<dbReference type="GO" id="GO:0050821">
    <property type="term" value="P:protein stabilization"/>
    <property type="evidence" value="ECO:0007669"/>
    <property type="project" value="TreeGrafter"/>
</dbReference>
<evidence type="ECO:0000259" key="2">
    <source>
        <dbReference type="SMART" id="SM01069"/>
    </source>
</evidence>
<evidence type="ECO:0000256" key="1">
    <source>
        <dbReference type="SAM" id="MobiDB-lite"/>
    </source>
</evidence>
<dbReference type="GO" id="GO:0051087">
    <property type="term" value="F:protein-folding chaperone binding"/>
    <property type="evidence" value="ECO:0007669"/>
    <property type="project" value="TreeGrafter"/>
</dbReference>
<dbReference type="Ensembl" id="ENSHHUT00000088993.1">
    <property type="protein sequence ID" value="ENSHHUP00000086298.1"/>
    <property type="gene ID" value="ENSHHUG00000049967.1"/>
</dbReference>
<dbReference type="GO" id="GO:0005737">
    <property type="term" value="C:cytoplasm"/>
    <property type="evidence" value="ECO:0007669"/>
    <property type="project" value="TreeGrafter"/>
</dbReference>
<reference evidence="3" key="3">
    <citation type="submission" date="2025-09" db="UniProtKB">
        <authorList>
            <consortium name="Ensembl"/>
        </authorList>
    </citation>
    <scope>IDENTIFICATION</scope>
</reference>
<protein>
    <recommendedName>
        <fullName evidence="2">Cdc37 C-terminal domain-containing protein</fullName>
    </recommendedName>
</protein>
<proteinExistence type="predicted"/>
<feature type="compositionally biased region" description="Acidic residues" evidence="1">
    <location>
        <begin position="100"/>
        <end position="131"/>
    </location>
</feature>
<dbReference type="PANTHER" id="PTHR12800">
    <property type="entry name" value="CDC37-RELATED"/>
    <property type="match status" value="1"/>
</dbReference>
<dbReference type="STRING" id="62062.ENSHHUP00000086298"/>
<name>A0A4W5RK21_9TELE</name>
<dbReference type="Gene3D" id="6.10.140.250">
    <property type="match status" value="1"/>
</dbReference>
<dbReference type="Proteomes" id="UP000314982">
    <property type="component" value="Unassembled WGS sequence"/>
</dbReference>
<dbReference type="InterPro" id="IPR013873">
    <property type="entry name" value="Cdc37_C"/>
</dbReference>
<dbReference type="GO" id="GO:0006457">
    <property type="term" value="P:protein folding"/>
    <property type="evidence" value="ECO:0007669"/>
    <property type="project" value="TreeGrafter"/>
</dbReference>
<dbReference type="GO" id="GO:0051082">
    <property type="term" value="F:unfolded protein binding"/>
    <property type="evidence" value="ECO:0007669"/>
    <property type="project" value="TreeGrafter"/>
</dbReference>